<proteinExistence type="predicted"/>
<name>A0A0K1P5T2_9MOLU</name>
<keyword evidence="1" id="KW-1133">Transmembrane helix</keyword>
<evidence type="ECO:0008006" key="4">
    <source>
        <dbReference type="Google" id="ProtNLM"/>
    </source>
</evidence>
<dbReference type="KEGG" id="stur:STURON_00440"/>
<feature type="transmembrane region" description="Helical" evidence="1">
    <location>
        <begin position="50"/>
        <end position="75"/>
    </location>
</feature>
<dbReference type="EMBL" id="CP012328">
    <property type="protein sequence ID" value="AKU79686.1"/>
    <property type="molecule type" value="Genomic_DNA"/>
</dbReference>
<evidence type="ECO:0000313" key="3">
    <source>
        <dbReference type="Proteomes" id="UP000067243"/>
    </source>
</evidence>
<organism evidence="2 3">
    <name type="scientific">Spiroplasma turonicum</name>
    <dbReference type="NCBI Taxonomy" id="216946"/>
    <lineage>
        <taxon>Bacteria</taxon>
        <taxon>Bacillati</taxon>
        <taxon>Mycoplasmatota</taxon>
        <taxon>Mollicutes</taxon>
        <taxon>Entomoplasmatales</taxon>
        <taxon>Spiroplasmataceae</taxon>
        <taxon>Spiroplasma</taxon>
    </lineage>
</organism>
<sequence>MSNKNTQKSKDIKRKIKEDHKAYVNNKIDEIFENPVEKHYSFNQSKRLKLYDYIIILISVLISIGISFLISIYGFKDISKTEWFTAAFTFLSLFSAIITGWLKNNYVARFFNDKRRRYQTTLSSEEGFMRRIIKILLLISLILLIISVIFVFTL</sequence>
<dbReference type="STRING" id="216946.STURO_v1c04380"/>
<dbReference type="OrthoDB" id="400297at2"/>
<keyword evidence="1" id="KW-0472">Membrane</keyword>
<keyword evidence="1" id="KW-0812">Transmembrane</keyword>
<feature type="transmembrane region" description="Helical" evidence="1">
    <location>
        <begin position="87"/>
        <end position="111"/>
    </location>
</feature>
<protein>
    <recommendedName>
        <fullName evidence="4">Transmembrane protein</fullName>
    </recommendedName>
</protein>
<dbReference type="AlphaFoldDB" id="A0A0K1P5T2"/>
<reference evidence="2 3" key="1">
    <citation type="journal article" date="2015" name="Genome Announc.">
        <title>Complete Genome Sequence of Spiroplasma turonicum Strain Tab4cT, a Parasite of a Horse Fly, Haematopota sp. (Diptera: Tabanidae).</title>
        <authorList>
            <person name="Davis R.E."/>
            <person name="Shao J."/>
            <person name="Zhao Y."/>
            <person name="Gasparich G.E."/>
            <person name="Gaynor B.J."/>
            <person name="Donofrio N."/>
        </authorList>
    </citation>
    <scope>NUCLEOTIDE SEQUENCE [LARGE SCALE GENOMIC DNA]</scope>
    <source>
        <strain evidence="2 3">Tab4c</strain>
    </source>
</reference>
<evidence type="ECO:0000313" key="2">
    <source>
        <dbReference type="EMBL" id="AKU79686.1"/>
    </source>
</evidence>
<dbReference type="RefSeq" id="WP_075048280.1">
    <property type="nucleotide sequence ID" value="NZ_CP012328.1"/>
</dbReference>
<keyword evidence="3" id="KW-1185">Reference proteome</keyword>
<feature type="transmembrane region" description="Helical" evidence="1">
    <location>
        <begin position="132"/>
        <end position="152"/>
    </location>
</feature>
<evidence type="ECO:0000256" key="1">
    <source>
        <dbReference type="SAM" id="Phobius"/>
    </source>
</evidence>
<gene>
    <name evidence="2" type="ORF">STURON_00440</name>
</gene>
<dbReference type="Proteomes" id="UP000067243">
    <property type="component" value="Chromosome"/>
</dbReference>
<dbReference type="PATRIC" id="fig|216946.3.peg.442"/>
<accession>A0A0K1P5T2</accession>